<keyword evidence="3" id="KW-1185">Reference proteome</keyword>
<proteinExistence type="predicted"/>
<comment type="caution">
    <text evidence="2">The sequence shown here is derived from an EMBL/GenBank/DDBJ whole genome shotgun (WGS) entry which is preliminary data.</text>
</comment>
<dbReference type="AlphaFoldDB" id="A0A963Z2F4"/>
<dbReference type="Proteomes" id="UP000721844">
    <property type="component" value="Unassembled WGS sequence"/>
</dbReference>
<sequence length="91" mass="10059">MPAAPRTISFTEHHLSLMDSLVSAGHHASSSEVIREALRRYEADLDREQAHLAYLQRLGDQGEAEIARGAYKRVAPEDLGAFLASLGRDEE</sequence>
<gene>
    <name evidence="2" type="ORF">ACELLULO517_10805</name>
</gene>
<reference evidence="2 3" key="1">
    <citation type="journal article" date="2021" name="Microorganisms">
        <title>Acidisoma silvae sp. nov. and Acidisomacellulosilytica sp. nov., Two Acidophilic Bacteria Isolated from Decaying Wood, Hydrolyzing Cellulose and Producing Poly-3-hydroxybutyrate.</title>
        <authorList>
            <person name="Mieszkin S."/>
            <person name="Pouder E."/>
            <person name="Uroz S."/>
            <person name="Simon-Colin C."/>
            <person name="Alain K."/>
        </authorList>
    </citation>
    <scope>NUCLEOTIDE SEQUENCE [LARGE SCALE GENOMIC DNA]</scope>
    <source>
        <strain evidence="2 3">HW T5.17</strain>
    </source>
</reference>
<evidence type="ECO:0000313" key="3">
    <source>
        <dbReference type="Proteomes" id="UP000721844"/>
    </source>
</evidence>
<dbReference type="InterPro" id="IPR022789">
    <property type="entry name" value="ParD"/>
</dbReference>
<keyword evidence="1" id="KW-1277">Toxin-antitoxin system</keyword>
<evidence type="ECO:0000256" key="1">
    <source>
        <dbReference type="ARBA" id="ARBA00022649"/>
    </source>
</evidence>
<dbReference type="InterPro" id="IPR010985">
    <property type="entry name" value="Ribbon_hlx_hlx"/>
</dbReference>
<dbReference type="GO" id="GO:0006355">
    <property type="term" value="P:regulation of DNA-templated transcription"/>
    <property type="evidence" value="ECO:0007669"/>
    <property type="project" value="InterPro"/>
</dbReference>
<organism evidence="2 3">
    <name type="scientific">Acidisoma cellulosilyticum</name>
    <dbReference type="NCBI Taxonomy" id="2802395"/>
    <lineage>
        <taxon>Bacteria</taxon>
        <taxon>Pseudomonadati</taxon>
        <taxon>Pseudomonadota</taxon>
        <taxon>Alphaproteobacteria</taxon>
        <taxon>Acetobacterales</taxon>
        <taxon>Acidocellaceae</taxon>
        <taxon>Acidisoma</taxon>
    </lineage>
</organism>
<protein>
    <submittedName>
        <fullName evidence="2">Type II toxin-antitoxin system ParD family antitoxin</fullName>
    </submittedName>
</protein>
<dbReference type="CDD" id="cd22231">
    <property type="entry name" value="RHH_NikR_HicB-like"/>
    <property type="match status" value="1"/>
</dbReference>
<accession>A0A963Z2F4</accession>
<dbReference type="InterPro" id="IPR038296">
    <property type="entry name" value="ParD_sf"/>
</dbReference>
<dbReference type="EMBL" id="JAESVA010000003">
    <property type="protein sequence ID" value="MCB8880722.1"/>
    <property type="molecule type" value="Genomic_DNA"/>
</dbReference>
<dbReference type="Gene3D" id="6.10.10.120">
    <property type="entry name" value="Antitoxin ParD1-like"/>
    <property type="match status" value="1"/>
</dbReference>
<name>A0A963Z2F4_9PROT</name>
<dbReference type="RefSeq" id="WP_227307381.1">
    <property type="nucleotide sequence ID" value="NZ_JAESVA010000003.1"/>
</dbReference>
<dbReference type="SUPFAM" id="SSF47598">
    <property type="entry name" value="Ribbon-helix-helix"/>
    <property type="match status" value="1"/>
</dbReference>
<evidence type="ECO:0000313" key="2">
    <source>
        <dbReference type="EMBL" id="MCB8880722.1"/>
    </source>
</evidence>
<dbReference type="Pfam" id="PF03693">
    <property type="entry name" value="ParD_antitoxin"/>
    <property type="match status" value="1"/>
</dbReference>